<dbReference type="Proteomes" id="UP000221165">
    <property type="component" value="Unassembled WGS sequence"/>
</dbReference>
<evidence type="ECO:0000313" key="3">
    <source>
        <dbReference type="Proteomes" id="UP000221165"/>
    </source>
</evidence>
<name>A0A2C6L2U9_9APIC</name>
<organism evidence="2 3">
    <name type="scientific">Cystoisospora suis</name>
    <dbReference type="NCBI Taxonomy" id="483139"/>
    <lineage>
        <taxon>Eukaryota</taxon>
        <taxon>Sar</taxon>
        <taxon>Alveolata</taxon>
        <taxon>Apicomplexa</taxon>
        <taxon>Conoidasida</taxon>
        <taxon>Coccidia</taxon>
        <taxon>Eucoccidiorida</taxon>
        <taxon>Eimeriorina</taxon>
        <taxon>Sarcocystidae</taxon>
        <taxon>Cystoisospora</taxon>
    </lineage>
</organism>
<dbReference type="AlphaFoldDB" id="A0A2C6L2U9"/>
<protein>
    <submittedName>
        <fullName evidence="2">Protein c21orf59</fullName>
    </submittedName>
</protein>
<reference evidence="2 3" key="1">
    <citation type="journal article" date="2017" name="Int. J. Parasitol.">
        <title>The genome of the protozoan parasite Cystoisospora suis and a reverse vaccinology approach to identify vaccine candidates.</title>
        <authorList>
            <person name="Palmieri N."/>
            <person name="Shrestha A."/>
            <person name="Ruttkowski B."/>
            <person name="Beck T."/>
            <person name="Vogl C."/>
            <person name="Tomley F."/>
            <person name="Blake D.P."/>
            <person name="Joachim A."/>
        </authorList>
    </citation>
    <scope>NUCLEOTIDE SEQUENCE [LARGE SCALE GENOMIC DNA]</scope>
    <source>
        <strain evidence="2 3">Wien I</strain>
    </source>
</reference>
<evidence type="ECO:0000256" key="1">
    <source>
        <dbReference type="ARBA" id="ARBA00009619"/>
    </source>
</evidence>
<evidence type="ECO:0000313" key="2">
    <source>
        <dbReference type="EMBL" id="PHJ22134.1"/>
    </source>
</evidence>
<sequence length="286" mass="32361">MVLIHVKSADEKNQFLFEAQTTVNIGELREELIDLHNLRLKTIQLSDACRGLATHGPLRPEETRGLTEEVAKLSDLDIYAYGQPTNPDPTGYRTGVPPPLETADLLEQTADKSAEAVSYNKVVLKQPLTLRGVKAAFENLRGAVMIAYPAYNDLPTWDPARIILEEEENQQEGSVSFEGFDREKTSLWWAGKELQNDKQLSFYVGKNEKTKIIARLQPKSAGPPIREPRVDAETHKAMLAYCHKKRREAQELEEDDDDSYLDSEWANPRGLKNALIGGGREIRWKY</sequence>
<dbReference type="OrthoDB" id="276065at2759"/>
<keyword evidence="3" id="KW-1185">Reference proteome</keyword>
<comment type="similarity">
    <text evidence="1">Belongs to the CFAP298 family.</text>
</comment>
<dbReference type="RefSeq" id="XP_067923811.1">
    <property type="nucleotide sequence ID" value="XM_068064214.1"/>
</dbReference>
<proteinExistence type="inferred from homology"/>
<comment type="caution">
    <text evidence="2">The sequence shown here is derived from an EMBL/GenBank/DDBJ whole genome shotgun (WGS) entry which is preliminary data.</text>
</comment>
<gene>
    <name evidence="2" type="ORF">CSUI_004019</name>
</gene>
<dbReference type="PANTHER" id="PTHR13238:SF0">
    <property type="entry name" value="CILIA- AND FLAGELLA-ASSOCIATED PROTEIN 298"/>
    <property type="match status" value="1"/>
</dbReference>
<dbReference type="Pfam" id="PF11069">
    <property type="entry name" value="CFAP298"/>
    <property type="match status" value="1"/>
</dbReference>
<dbReference type="GeneID" id="94427425"/>
<dbReference type="VEuPathDB" id="ToxoDB:CSUI_004019"/>
<dbReference type="InterPro" id="IPR021298">
    <property type="entry name" value="CFAP298"/>
</dbReference>
<accession>A0A2C6L2U9</accession>
<dbReference type="GO" id="GO:0003352">
    <property type="term" value="P:regulation of cilium movement"/>
    <property type="evidence" value="ECO:0007669"/>
    <property type="project" value="InterPro"/>
</dbReference>
<dbReference type="PANTHER" id="PTHR13238">
    <property type="entry name" value="PROTEIN C21ORF59"/>
    <property type="match status" value="1"/>
</dbReference>
<dbReference type="EMBL" id="MIGC01001802">
    <property type="protein sequence ID" value="PHJ22134.1"/>
    <property type="molecule type" value="Genomic_DNA"/>
</dbReference>